<dbReference type="InterPro" id="IPR003439">
    <property type="entry name" value="ABC_transporter-like_ATP-bd"/>
</dbReference>
<dbReference type="GO" id="GO:0005524">
    <property type="term" value="F:ATP binding"/>
    <property type="evidence" value="ECO:0007669"/>
    <property type="project" value="UniProtKB-KW"/>
</dbReference>
<feature type="transmembrane region" description="Helical" evidence="13">
    <location>
        <begin position="297"/>
        <end position="315"/>
    </location>
</feature>
<dbReference type="SMART" id="SM00382">
    <property type="entry name" value="AAA"/>
    <property type="match status" value="1"/>
</dbReference>
<feature type="transmembrane region" description="Helical" evidence="13">
    <location>
        <begin position="327"/>
        <end position="345"/>
    </location>
</feature>
<keyword evidence="9 15" id="KW-0067">ATP-binding</keyword>
<keyword evidence="6 13" id="KW-0812">Transmembrane</keyword>
<keyword evidence="5" id="KW-0997">Cell inner membrane</keyword>
<dbReference type="Pfam" id="PF00005">
    <property type="entry name" value="ABC_tran"/>
    <property type="match status" value="1"/>
</dbReference>
<evidence type="ECO:0000256" key="10">
    <source>
        <dbReference type="ARBA" id="ARBA00022967"/>
    </source>
</evidence>
<evidence type="ECO:0000256" key="2">
    <source>
        <dbReference type="ARBA" id="ARBA00010544"/>
    </source>
</evidence>
<evidence type="ECO:0000256" key="9">
    <source>
        <dbReference type="ARBA" id="ARBA00022840"/>
    </source>
</evidence>
<dbReference type="Gene3D" id="3.40.50.300">
    <property type="entry name" value="P-loop containing nucleotide triphosphate hydrolases"/>
    <property type="match status" value="1"/>
</dbReference>
<evidence type="ECO:0000259" key="14">
    <source>
        <dbReference type="PROSITE" id="PS50893"/>
    </source>
</evidence>
<comment type="subcellular location">
    <subcellularLocation>
        <location evidence="1">Membrane</location>
        <topology evidence="1">Multi-pass membrane protein</topology>
    </subcellularLocation>
</comment>
<feature type="transmembrane region" description="Helical" evidence="13">
    <location>
        <begin position="409"/>
        <end position="427"/>
    </location>
</feature>
<dbReference type="PANTHER" id="PTHR43499:SF1">
    <property type="entry name" value="ABC TRANSPORTER I FAMILY MEMBER 1"/>
    <property type="match status" value="1"/>
</dbReference>
<feature type="transmembrane region" description="Helical" evidence="13">
    <location>
        <begin position="273"/>
        <end position="291"/>
    </location>
</feature>
<comment type="caution">
    <text evidence="15">The sequence shown here is derived from an EMBL/GenBank/DDBJ whole genome shotgun (WGS) entry which is preliminary data.</text>
</comment>
<dbReference type="SUPFAM" id="SSF52540">
    <property type="entry name" value="P-loop containing nucleoside triphosphate hydrolases"/>
    <property type="match status" value="1"/>
</dbReference>
<name>A0ABT1WHD3_9BURK</name>
<evidence type="ECO:0000256" key="8">
    <source>
        <dbReference type="ARBA" id="ARBA00022748"/>
    </source>
</evidence>
<evidence type="ECO:0000256" key="7">
    <source>
        <dbReference type="ARBA" id="ARBA00022741"/>
    </source>
</evidence>
<organism evidence="15 16">
    <name type="scientific">Limnobacter humi</name>
    <dbReference type="NCBI Taxonomy" id="1778671"/>
    <lineage>
        <taxon>Bacteria</taxon>
        <taxon>Pseudomonadati</taxon>
        <taxon>Pseudomonadota</taxon>
        <taxon>Betaproteobacteria</taxon>
        <taxon>Burkholderiales</taxon>
        <taxon>Burkholderiaceae</taxon>
        <taxon>Limnobacter</taxon>
    </lineage>
</organism>
<evidence type="ECO:0000256" key="6">
    <source>
        <dbReference type="ARBA" id="ARBA00022692"/>
    </source>
</evidence>
<dbReference type="InterPro" id="IPR003593">
    <property type="entry name" value="AAA+_ATPase"/>
</dbReference>
<sequence length="470" mass="50545">MVMTQPSRPVHQPNCQWLPSGQLQVKWPVLQAGGVELARNIEMTLPAGELCQVRGSNGCGKSTFLKGLANALNQMAPGQALLLNTTMGFRGELTVLQQLALHASWLGSSDAPEPKLSLGSLDGVLEQLGLMDWRYEYVATLSSGQTARLGLGVLLLSPARVWLLDEPLNTLDHAGQQLLDGLIKRHLAQGGSVLMASHHPWPPMAGGSACVRVTWQFSGSCLQKSEEPSLFNPHLVSPVAWASRPARALGWARALGLSIQRDRWLLGSSLQTVAWSALFFWIVLSLCGFALHRTELQAARTLAWVSLLLAVLLTVKDWFAEDHRIGWLQLLLHASPGSLGAYWLGRCLLQLLQHVAVLLPVAGLLVVQFQFTGSQALQFLWAGASGVLAMVPLLGLLSLLVLLTRGGTALLLVLGLPLLLPVLVFGLEATQAASVGRSALAPLMVLWGLGSLGFLLGVPVARRLCVLVQE</sequence>
<evidence type="ECO:0000313" key="16">
    <source>
        <dbReference type="Proteomes" id="UP001204142"/>
    </source>
</evidence>
<protein>
    <submittedName>
        <fullName evidence="15">ATP-binding cassette domain-containing protein</fullName>
    </submittedName>
</protein>
<proteinExistence type="inferred from homology"/>
<keyword evidence="16" id="KW-1185">Reference proteome</keyword>
<dbReference type="RefSeq" id="WP_256764046.1">
    <property type="nucleotide sequence ID" value="NZ_JANIGO010000002.1"/>
</dbReference>
<dbReference type="EMBL" id="JANIGO010000002">
    <property type="protein sequence ID" value="MCQ8896273.1"/>
    <property type="molecule type" value="Genomic_DNA"/>
</dbReference>
<comment type="similarity">
    <text evidence="2">Belongs to the CcmB/CycW/HelB family.</text>
</comment>
<dbReference type="InterPro" id="IPR005895">
    <property type="entry name" value="ABC_transptr_haem_export_CcmA"/>
</dbReference>
<evidence type="ECO:0000256" key="5">
    <source>
        <dbReference type="ARBA" id="ARBA00022519"/>
    </source>
</evidence>
<evidence type="ECO:0000256" key="11">
    <source>
        <dbReference type="ARBA" id="ARBA00022989"/>
    </source>
</evidence>
<dbReference type="Pfam" id="PF03379">
    <property type="entry name" value="CcmB"/>
    <property type="match status" value="1"/>
</dbReference>
<reference evidence="15 16" key="1">
    <citation type="submission" date="2022-07" db="EMBL/GenBank/DDBJ databases">
        <authorList>
            <person name="Xamxidin M."/>
            <person name="Wu M."/>
        </authorList>
    </citation>
    <scope>NUCLEOTIDE SEQUENCE [LARGE SCALE GENOMIC DNA]</scope>
    <source>
        <strain evidence="15 16">NBRC 111650</strain>
    </source>
</reference>
<evidence type="ECO:0000256" key="3">
    <source>
        <dbReference type="ARBA" id="ARBA00022448"/>
    </source>
</evidence>
<dbReference type="PROSITE" id="PS50893">
    <property type="entry name" value="ABC_TRANSPORTER_2"/>
    <property type="match status" value="1"/>
</dbReference>
<keyword evidence="7" id="KW-0547">Nucleotide-binding</keyword>
<evidence type="ECO:0000256" key="12">
    <source>
        <dbReference type="ARBA" id="ARBA00023136"/>
    </source>
</evidence>
<dbReference type="Proteomes" id="UP001204142">
    <property type="component" value="Unassembled WGS sequence"/>
</dbReference>
<dbReference type="PANTHER" id="PTHR43499">
    <property type="entry name" value="ABC TRANSPORTER I FAMILY MEMBER 1"/>
    <property type="match status" value="1"/>
</dbReference>
<keyword evidence="12 13" id="KW-0472">Membrane</keyword>
<feature type="domain" description="ABC transporter" evidence="14">
    <location>
        <begin position="23"/>
        <end position="243"/>
    </location>
</feature>
<keyword evidence="8" id="KW-0201">Cytochrome c-type biogenesis</keyword>
<evidence type="ECO:0000256" key="4">
    <source>
        <dbReference type="ARBA" id="ARBA00022475"/>
    </source>
</evidence>
<evidence type="ECO:0000256" key="13">
    <source>
        <dbReference type="SAM" id="Phobius"/>
    </source>
</evidence>
<evidence type="ECO:0000313" key="15">
    <source>
        <dbReference type="EMBL" id="MCQ8896273.1"/>
    </source>
</evidence>
<dbReference type="InterPro" id="IPR027417">
    <property type="entry name" value="P-loop_NTPase"/>
</dbReference>
<feature type="transmembrane region" description="Helical" evidence="13">
    <location>
        <begin position="379"/>
        <end position="403"/>
    </location>
</feature>
<dbReference type="InterPro" id="IPR003544">
    <property type="entry name" value="Cyt_c_biogenesis_CcmB"/>
</dbReference>
<gene>
    <name evidence="15" type="ORF">NQT62_07470</name>
</gene>
<evidence type="ECO:0000256" key="1">
    <source>
        <dbReference type="ARBA" id="ARBA00004141"/>
    </source>
</evidence>
<feature type="transmembrane region" description="Helical" evidence="13">
    <location>
        <begin position="439"/>
        <end position="461"/>
    </location>
</feature>
<feature type="transmembrane region" description="Helical" evidence="13">
    <location>
        <begin position="351"/>
        <end position="367"/>
    </location>
</feature>
<keyword evidence="3" id="KW-0813">Transport</keyword>
<keyword evidence="4" id="KW-1003">Cell membrane</keyword>
<keyword evidence="10" id="KW-1278">Translocase</keyword>
<keyword evidence="11 13" id="KW-1133">Transmembrane helix</keyword>
<accession>A0ABT1WHD3</accession>